<feature type="compositionally biased region" description="Basic and acidic residues" evidence="1">
    <location>
        <begin position="457"/>
        <end position="467"/>
    </location>
</feature>
<dbReference type="PROSITE" id="PS50017">
    <property type="entry name" value="DEATH_DOMAIN"/>
    <property type="match status" value="1"/>
</dbReference>
<evidence type="ECO:0000313" key="4">
    <source>
        <dbReference type="Proteomes" id="UP000225706"/>
    </source>
</evidence>
<organism evidence="3 4">
    <name type="scientific">Stylophora pistillata</name>
    <name type="common">Smooth cauliflower coral</name>
    <dbReference type="NCBI Taxonomy" id="50429"/>
    <lineage>
        <taxon>Eukaryota</taxon>
        <taxon>Metazoa</taxon>
        <taxon>Cnidaria</taxon>
        <taxon>Anthozoa</taxon>
        <taxon>Hexacorallia</taxon>
        <taxon>Scleractinia</taxon>
        <taxon>Astrocoeniina</taxon>
        <taxon>Pocilloporidae</taxon>
        <taxon>Stylophora</taxon>
    </lineage>
</organism>
<accession>A0A2B4S2M9</accession>
<feature type="compositionally biased region" description="Polar residues" evidence="1">
    <location>
        <begin position="481"/>
        <end position="491"/>
    </location>
</feature>
<feature type="region of interest" description="Disordered" evidence="1">
    <location>
        <begin position="142"/>
        <end position="162"/>
    </location>
</feature>
<evidence type="ECO:0000313" key="3">
    <source>
        <dbReference type="EMBL" id="PFX24954.1"/>
    </source>
</evidence>
<feature type="domain" description="Death" evidence="2">
    <location>
        <begin position="25"/>
        <end position="102"/>
    </location>
</feature>
<comment type="caution">
    <text evidence="3">The sequence shown here is derived from an EMBL/GenBank/DDBJ whole genome shotgun (WGS) entry which is preliminary data.</text>
</comment>
<dbReference type="EMBL" id="LSMT01000163">
    <property type="protein sequence ID" value="PFX24954.1"/>
    <property type="molecule type" value="Genomic_DNA"/>
</dbReference>
<dbReference type="Gene3D" id="1.10.533.10">
    <property type="entry name" value="Death Domain, Fas"/>
    <property type="match status" value="1"/>
</dbReference>
<dbReference type="OrthoDB" id="5988819at2759"/>
<evidence type="ECO:0000256" key="1">
    <source>
        <dbReference type="SAM" id="MobiDB-lite"/>
    </source>
</evidence>
<dbReference type="CDD" id="cd01670">
    <property type="entry name" value="Death"/>
    <property type="match status" value="1"/>
</dbReference>
<gene>
    <name evidence="3" type="ORF">AWC38_SpisGene10447</name>
</gene>
<dbReference type="SMART" id="SM00005">
    <property type="entry name" value="DEATH"/>
    <property type="match status" value="1"/>
</dbReference>
<reference evidence="4" key="1">
    <citation type="journal article" date="2017" name="bioRxiv">
        <title>Comparative analysis of the genomes of Stylophora pistillata and Acropora digitifera provides evidence for extensive differences between species of corals.</title>
        <authorList>
            <person name="Voolstra C.R."/>
            <person name="Li Y."/>
            <person name="Liew Y.J."/>
            <person name="Baumgarten S."/>
            <person name="Zoccola D."/>
            <person name="Flot J.-F."/>
            <person name="Tambutte S."/>
            <person name="Allemand D."/>
            <person name="Aranda M."/>
        </authorList>
    </citation>
    <scope>NUCLEOTIDE SEQUENCE [LARGE SCALE GENOMIC DNA]</scope>
</reference>
<dbReference type="InterPro" id="IPR011029">
    <property type="entry name" value="DEATH-like_dom_sf"/>
</dbReference>
<dbReference type="PANTHER" id="PTHR15077:SF9">
    <property type="entry name" value="C-TERMINAL OF ROC (COR) DOMAIN-CONTAINING PROTEIN"/>
    <property type="match status" value="1"/>
</dbReference>
<evidence type="ECO:0000259" key="2">
    <source>
        <dbReference type="PROSITE" id="PS50017"/>
    </source>
</evidence>
<dbReference type="AlphaFoldDB" id="A0A2B4S2M9"/>
<sequence length="509" mass="58439">MAGCYSNECSWKLRMTEDIMHTLRLPDRIGKRWKDLARNLKFTETDVGTIESDKGSTKECCIELLAVRWMKQEGEDATVERLAEGLTTIGLKSVAEILQGVLSGVDDEAGTNKSNQMENSISEIEKNCKKLRKERHQLQVRNQDLEKDKQSMTKQLQDSLEERHQLQVRKQELEKEKQSMTKQLQDSLEEFNKQSQKLRTRIQELEEELCRVKQQLHNTSQECHKSKSNSLKLGEELPGIIKDKSGQDLAENFDIAHPEDDSEDTRNNLEPERADTEGEIDAKLKDLNEQLYRNITSLLQVPETKDKLKVSVTVDLLTRLRVSLQELYSSVLSMVAETCKCNEEVKREFYDLAYHGLRAEHNDVVHRVEDLAAAQEQMSDEEKVEFGKLQQYQTNRQRQVERLENLWRGLFSTPESAPRSIHSEPCVATGKTYHREKPEGAPRSIHSEPCVATGKTYHREKDLKRQCTDPGAKPKQVKPGEQTSSPVTATTSEDEKYEVCFTKVGSIKY</sequence>
<feature type="region of interest" description="Disordered" evidence="1">
    <location>
        <begin position="256"/>
        <end position="276"/>
    </location>
</feature>
<dbReference type="InterPro" id="IPR016729">
    <property type="entry name" value="FADD"/>
</dbReference>
<dbReference type="Proteomes" id="UP000225706">
    <property type="component" value="Unassembled WGS sequence"/>
</dbReference>
<proteinExistence type="predicted"/>
<protein>
    <recommendedName>
        <fullName evidence="2">Death domain-containing protein</fullName>
    </recommendedName>
</protein>
<dbReference type="PANTHER" id="PTHR15077">
    <property type="entry name" value="FAS-ASSOCIATING DEATH DOMAIN-CONTAINING PROTEIN FADD"/>
    <property type="match status" value="1"/>
</dbReference>
<feature type="region of interest" description="Disordered" evidence="1">
    <location>
        <begin position="453"/>
        <end position="493"/>
    </location>
</feature>
<dbReference type="SUPFAM" id="SSF47986">
    <property type="entry name" value="DEATH domain"/>
    <property type="match status" value="1"/>
</dbReference>
<dbReference type="GO" id="GO:0007165">
    <property type="term" value="P:signal transduction"/>
    <property type="evidence" value="ECO:0007669"/>
    <property type="project" value="InterPro"/>
</dbReference>
<dbReference type="Pfam" id="PF00531">
    <property type="entry name" value="Death"/>
    <property type="match status" value="1"/>
</dbReference>
<keyword evidence="4" id="KW-1185">Reference proteome</keyword>
<dbReference type="InterPro" id="IPR000488">
    <property type="entry name" value="Death_dom"/>
</dbReference>
<name>A0A2B4S2M9_STYPI</name>